<organism evidence="7 8">
    <name type="scientific">Pleurodeles waltl</name>
    <name type="common">Iberian ribbed newt</name>
    <dbReference type="NCBI Taxonomy" id="8319"/>
    <lineage>
        <taxon>Eukaryota</taxon>
        <taxon>Metazoa</taxon>
        <taxon>Chordata</taxon>
        <taxon>Craniata</taxon>
        <taxon>Vertebrata</taxon>
        <taxon>Euteleostomi</taxon>
        <taxon>Amphibia</taxon>
        <taxon>Batrachia</taxon>
        <taxon>Caudata</taxon>
        <taxon>Salamandroidea</taxon>
        <taxon>Salamandridae</taxon>
        <taxon>Pleurodelinae</taxon>
        <taxon>Pleurodeles</taxon>
    </lineage>
</organism>
<evidence type="ECO:0000256" key="2">
    <source>
        <dbReference type="ARBA" id="ARBA00022737"/>
    </source>
</evidence>
<dbReference type="EMBL" id="JANPWB010000010">
    <property type="protein sequence ID" value="KAJ1144488.1"/>
    <property type="molecule type" value="Genomic_DNA"/>
</dbReference>
<feature type="region of interest" description="Disordered" evidence="4">
    <location>
        <begin position="3221"/>
        <end position="3251"/>
    </location>
</feature>
<dbReference type="SMART" id="SM01026">
    <property type="entry name" value="Beach"/>
    <property type="match status" value="1"/>
</dbReference>
<gene>
    <name evidence="7" type="ORF">NDU88_010786</name>
</gene>
<sequence length="3306" mass="368963">MEHTQMVGKEDGAQKSQEMRPEPNKKQDVETGNKKGPEVVKDEGPGTDMEGVIEMGKEEGPGADKHEGAGISKDGMRRSIPAWKLQRPMELWEMLSSQFLEYQESCPFLILEEQHRRLWALNSLFIKACSHTAGVLTMPNIQMLAKELSALLTVELRKKISNKPAEEARLVVHRFLQEGSDLENQGCLLLKSIYLLSQGDQQTLRPIIRSGLPDVCLQCLYLFFAFPLDTGQQGQAPLKDDLDYTQQEMFTQVMLNVCSQTEGAEELLKTSELQSLIVATISLWERSCIGWRLATVRVLRAVSKAQTSSTIHYLHASCCLKMAFQELSTRVDTLPPPDLCEMTVLLLGFLKDSYPLSMALLQQFEDNEGYPMLEKILLRCEEHSMSAVTEHLDELLNLLAYLTTCGKTELKVASNITHPQLADFQNQTSSNSGNCVKNLQAFQVLQTVFQRSTDSWLCRKMLTTMRTIWSLDKANFFLLEWTLQPISQLAERIHLVDVTVQILFFQLIEFIIMELSYIPHEILRKVQGLIKENDAPHCIITALECILRITQRDTLFSDIFRDSGLLGTLLTQLRRQAKLMRKTAGRGVVDLELESERGLTVVRLQAVAALICGSIRNAVVLKDYGMVPYIKIFLDEACFRGAALQILEQLSVINAEEYMSIIIGVLCSSTQGESQLRLDALNSLLRVLRIPKARSAFRTASGFNGLLSVLSDMEGALCDPPCAAWSLIQSHHIMNLIQAILSGISAALHQDIVNCEFFRRERLFDKLAEDLQLLGCFGVPDWVRTVDCLTERRSFEHFIHLALHSDGSFPTSLKNCLALSSFLNSIALGSLHFEASPSEIKQTCQCHETTKSAYLSDREGHNQQYTEVQSTRKESTRSLSENRSHLTDPEIVHPGVVCALVRLLPNIFSEQQPQLSKEIQCAVVDHILSLVKSEKNRQLMCEGGLLHSLVTFCRTAMSDSQDLLHLPLVRVFEKLAYQAVEPEVLRHYLGFALSSDVSQQDSVSCSPEGAFSVSQGSTENDPGLGSETLMNLEEQQEADSPQQPRPPARSLQIAVSLVSMTSPRSFQSHTVTQAPSFIEFHMSATGYGGLFLPTVGTVLGMNAEHSFSGGIGQGTRSFPPPLGLSFSSWFLVSRFGEASEGHPIRFLTMVRHMSRAEQQFVCLSINISPSDHSLVISTEEEEFQLLDMMELETLDLNLPPAPSKAQFKVSRLLAVGQWQHLAVVLTKDMKRTCTVSAYIDGEFVGSSKIQYIQPLAGTCTALDSTSFLDVYAYISTPRIWKQKSSLLWRLGPTYLFDDPVPAEALQVIYGLGPTYCGSFQGLQDHGEGCVKSIAPISLIAEEKISWGIGVRSTSWTSIGEIKEQYNDVDGRMIAKEMGIDSRDNLTPVLLARNVAAHLSGPARTIGAAGMGHLGLRVFHSKPAANILNFIGGPAILLGLVAMASDDHALYAAVKVLLSVLSSSAMSRQLMNHMAGYQVLAFLLKKKSRLLNLRILHLLFSITGTANLNFGPPTIESPTAFQALLCDFELWLNAPDNLDLAVFSHLLDVLRSSSTTAGCDNAEAAHQMDMVPKLTFLLNEPSITKPKVTIICTILTHLLKGYFNTKDILRVGLLLVYTLHPSSVDEKQISLAVFSDVETVETKACSKASARTIWLRQQLLMVMLQVFCADGNHLSLVKQEEIYMSLGPDWFLLFVQSHLHPTTVELGMRLLVHFLHHPPLLDKFKNVVKAGSWLRNSTAGVEILMDNLKSTTLAPVLMPEPCFHLISGFAMLQACLKHHVQNLQIYRLLAGLFLQTPQCGPSEEVQCTLDLAFQSVLQTHNREQVVQAGLCTEAALLLLEMVNVTIGKTPSGKEDSWEISYPGSVMQFLCIVYHRYPCDALWISSDFLQTLAIIILPSGAHKDICDAVVSAYTEAATLVVQKDVPESQGIHPARKQVCDFMRNLLMESLLNIPAGKQSHPLDLLLEASTENCTTEQVKSFQTEILLATINIFHVIGQDGSQTVSARGRGDKTGTTDTDGTDIAISTIISNISYFCQKLVDKLYSGTFNSDPKQILLFITEQITMVVDAPVSQREQLFSSLYSSLNRTLLYCLSGARQTLMDLLNLLHIFKVLVERWDIVFATYNSNMSFITCFIHCLFQIRSGSYPEGFGIDAASHPSFWHLIFQGKIEEMKGGEEEALSEYDVQEEVLKMVERVWELLISQRRQALEDTYKMDLSVKPGQLESRLKISDVTPLWEEAAAKAWQHYLGSEKKTLANKWVPPRSKPLHPLSSAMRKVQGRNTKGMGDSIQDFSLCLDKCWRSAQDVFTCLYEDHLQKLHCSARNAAKNWEKVKEQLLSERGLWGAPDAQTTRRIELSLHEGPAQMRKRMKLHHFQASSSPTKTQVRQLNGKGVLSECTGQQGSSQICALDVEVGDARVDDGQLTFFPALHDGLRSEELFHQCLEREILLQELAENEKISLKLTVALVEGHTVSEGVLLFGKEHFYICQHFTLSIPGDVYCTKHCISSIRDSLIFPQYNEDRWPERKMQPAQSKKLSVKKEFQRKGPEIVVTVSESELTGSDIKTTESRTCSEVSQVPLTESPTCQRHSYHEVKEIQLMRYLLQDIALEIFFKNGYSKFLVFPNKDREKASKRFGSFQVSLKAKGVTEDTINFSLKITGGEKTMLQKWQKGEISNFEYLMFLNTEAGRTYKDYMQYPVFPWIIADYDSETLNFSDPRTFRDLSKPMGAQTQERMLQFVQRFNEVEKGEGELPVQCHYCTHYSSASIVASYLMRLEPFTSTLCSLQGGTFDVADRMFHSVKSTWDSASRENMSDIRELIPEFFYLPEFLTNCNHCQFGIMQDGTVLGDVLLPPWAEGDPDTFIRLHRQALESDYVSANLHHWIDLIFGYKQTGPAAADAVNVFHPYFYMDNADLSGKADPLIHSTILGFVSNFGQIPKQLFHKPHPARTPMGKTQSRRDLVPSVNSTGHTQPFFCVPQSLKATPVPSKEILRGPVGHIVHTEKNTLAVEKNKLLIPPLWNKVFSWGFDDFSCSFGNYGSDKVVAVCENLADWGQCLCAVCPSTNTLIIAGTSTAVCVWELSFMKDKLRHLILKQALYGHKKAVTCLAASSPYGVLVSGSSDRTCIIWDLNLLTYVCQLPGHASQISAVAISDASGHILSCAGSSMHLWTINGRPLASITVAGGPEKNILCCCFSELHEWDPRSVLVTGCADGVIRLWRLSHEESSRGNNSAARSDNKATHEAYQKSRTGEKESRGARRLKLCAELRVGGASDGRQRSQLPAVTALAISRNHTKLLAGDKNGKLYCWSMDG</sequence>
<dbReference type="InterPro" id="IPR019775">
    <property type="entry name" value="WD40_repeat_CS"/>
</dbReference>
<proteinExistence type="predicted"/>
<dbReference type="InterPro" id="IPR016024">
    <property type="entry name" value="ARM-type_fold"/>
</dbReference>
<dbReference type="InterPro" id="IPR011993">
    <property type="entry name" value="PH-like_dom_sf"/>
</dbReference>
<dbReference type="PROSITE" id="PS00678">
    <property type="entry name" value="WD_REPEATS_1"/>
    <property type="match status" value="1"/>
</dbReference>
<dbReference type="FunFam" id="1.10.1540.10:FF:000002">
    <property type="entry name" value="WD repeat and FYVE domain containing 3"/>
    <property type="match status" value="1"/>
</dbReference>
<dbReference type="Gene3D" id="1.10.1540.10">
    <property type="entry name" value="BEACH domain"/>
    <property type="match status" value="1"/>
</dbReference>
<dbReference type="InterPro" id="IPR056252">
    <property type="entry name" value="Alfy-like_Arm-like"/>
</dbReference>
<dbReference type="PROSITE" id="PS50082">
    <property type="entry name" value="WD_REPEATS_2"/>
    <property type="match status" value="1"/>
</dbReference>
<dbReference type="PROSITE" id="PS50197">
    <property type="entry name" value="BEACH"/>
    <property type="match status" value="1"/>
</dbReference>
<dbReference type="Pfam" id="PF02138">
    <property type="entry name" value="Beach"/>
    <property type="match status" value="1"/>
</dbReference>
<evidence type="ECO:0000259" key="6">
    <source>
        <dbReference type="PROSITE" id="PS51783"/>
    </source>
</evidence>
<keyword evidence="8" id="KW-1185">Reference proteome</keyword>
<dbReference type="Pfam" id="PF00400">
    <property type="entry name" value="WD40"/>
    <property type="match status" value="2"/>
</dbReference>
<evidence type="ECO:0000259" key="5">
    <source>
        <dbReference type="PROSITE" id="PS50197"/>
    </source>
</evidence>
<dbReference type="PROSITE" id="PS51783">
    <property type="entry name" value="PH_BEACH"/>
    <property type="match status" value="1"/>
</dbReference>
<feature type="repeat" description="WD" evidence="3">
    <location>
        <begin position="3092"/>
        <end position="3126"/>
    </location>
</feature>
<feature type="compositionally biased region" description="Basic and acidic residues" evidence="4">
    <location>
        <begin position="1"/>
        <end position="44"/>
    </location>
</feature>
<feature type="compositionally biased region" description="Basic and acidic residues" evidence="4">
    <location>
        <begin position="3230"/>
        <end position="3251"/>
    </location>
</feature>
<dbReference type="Gene3D" id="2.30.29.30">
    <property type="entry name" value="Pleckstrin-homology domain (PH domain)/Phosphotyrosine-binding domain (PTB)"/>
    <property type="match status" value="1"/>
</dbReference>
<dbReference type="CDD" id="cd06071">
    <property type="entry name" value="Beach"/>
    <property type="match status" value="1"/>
</dbReference>
<dbReference type="InterPro" id="IPR000409">
    <property type="entry name" value="BEACH_dom"/>
</dbReference>
<feature type="domain" description="BEACH-type PH" evidence="6">
    <location>
        <begin position="2451"/>
        <end position="2632"/>
    </location>
</feature>
<dbReference type="SUPFAM" id="SSF50729">
    <property type="entry name" value="PH domain-like"/>
    <property type="match status" value="1"/>
</dbReference>
<protein>
    <recommendedName>
        <fullName evidence="9">WD repeat- and FYVE domain-containing protein 4</fullName>
    </recommendedName>
</protein>
<feature type="domain" description="BEACH" evidence="5">
    <location>
        <begin position="2650"/>
        <end position="2944"/>
    </location>
</feature>
<dbReference type="SMART" id="SM00320">
    <property type="entry name" value="WD40"/>
    <property type="match status" value="5"/>
</dbReference>
<dbReference type="PANTHER" id="PTHR46108">
    <property type="entry name" value="BLUE CHEESE"/>
    <property type="match status" value="1"/>
</dbReference>
<reference evidence="7" key="1">
    <citation type="journal article" date="2022" name="bioRxiv">
        <title>Sequencing and chromosome-scale assembly of the giantPleurodeles waltlgenome.</title>
        <authorList>
            <person name="Brown T."/>
            <person name="Elewa A."/>
            <person name="Iarovenko S."/>
            <person name="Subramanian E."/>
            <person name="Araus A.J."/>
            <person name="Petzold A."/>
            <person name="Susuki M."/>
            <person name="Suzuki K.-i.T."/>
            <person name="Hayashi T."/>
            <person name="Toyoda A."/>
            <person name="Oliveira C."/>
            <person name="Osipova E."/>
            <person name="Leigh N.D."/>
            <person name="Simon A."/>
            <person name="Yun M.H."/>
        </authorList>
    </citation>
    <scope>NUCLEOTIDE SEQUENCE</scope>
    <source>
        <strain evidence="7">20211129_DDA</strain>
        <tissue evidence="7">Liver</tissue>
    </source>
</reference>
<dbReference type="GO" id="GO:0019882">
    <property type="term" value="P:antigen processing and presentation"/>
    <property type="evidence" value="ECO:0007669"/>
    <property type="project" value="TreeGrafter"/>
</dbReference>
<dbReference type="InterPro" id="IPR015943">
    <property type="entry name" value="WD40/YVTN_repeat-like_dom_sf"/>
</dbReference>
<dbReference type="InterPro" id="IPR051944">
    <property type="entry name" value="BEACH_domain_protein"/>
</dbReference>
<dbReference type="Proteomes" id="UP001066276">
    <property type="component" value="Chromosome 6"/>
</dbReference>
<evidence type="ECO:0008006" key="9">
    <source>
        <dbReference type="Google" id="ProtNLM"/>
    </source>
</evidence>
<keyword evidence="1 3" id="KW-0853">WD repeat</keyword>
<evidence type="ECO:0000313" key="7">
    <source>
        <dbReference type="EMBL" id="KAJ1144488.1"/>
    </source>
</evidence>
<evidence type="ECO:0000256" key="4">
    <source>
        <dbReference type="SAM" id="MobiDB-lite"/>
    </source>
</evidence>
<evidence type="ECO:0000256" key="3">
    <source>
        <dbReference type="PROSITE-ProRule" id="PRU00221"/>
    </source>
</evidence>
<accession>A0AAV7QWP8</accession>
<dbReference type="Gene3D" id="2.130.10.10">
    <property type="entry name" value="YVTN repeat-like/Quinoprotein amine dehydrogenase"/>
    <property type="match status" value="1"/>
</dbReference>
<evidence type="ECO:0000313" key="8">
    <source>
        <dbReference type="Proteomes" id="UP001066276"/>
    </source>
</evidence>
<dbReference type="SUPFAM" id="SSF81837">
    <property type="entry name" value="BEACH domain"/>
    <property type="match status" value="1"/>
</dbReference>
<dbReference type="SUPFAM" id="SSF48371">
    <property type="entry name" value="ARM repeat"/>
    <property type="match status" value="1"/>
</dbReference>
<dbReference type="InterPro" id="IPR036372">
    <property type="entry name" value="BEACH_dom_sf"/>
</dbReference>
<evidence type="ECO:0000256" key="1">
    <source>
        <dbReference type="ARBA" id="ARBA00022574"/>
    </source>
</evidence>
<dbReference type="InterPro" id="IPR023362">
    <property type="entry name" value="PH-BEACH_dom"/>
</dbReference>
<dbReference type="InterPro" id="IPR001680">
    <property type="entry name" value="WD40_rpt"/>
</dbReference>
<dbReference type="InterPro" id="IPR036322">
    <property type="entry name" value="WD40_repeat_dom_sf"/>
</dbReference>
<dbReference type="PANTHER" id="PTHR46108:SF3">
    <property type="entry name" value="WD REPEAT- AND FYVE DOMAIN-CONTAINING PROTEIN 4"/>
    <property type="match status" value="1"/>
</dbReference>
<dbReference type="Pfam" id="PF14844">
    <property type="entry name" value="PH_BEACH"/>
    <property type="match status" value="1"/>
</dbReference>
<dbReference type="Pfam" id="PF23295">
    <property type="entry name" value="Arm_4"/>
    <property type="match status" value="1"/>
</dbReference>
<dbReference type="SUPFAM" id="SSF50978">
    <property type="entry name" value="WD40 repeat-like"/>
    <property type="match status" value="1"/>
</dbReference>
<feature type="region of interest" description="Disordered" evidence="4">
    <location>
        <begin position="857"/>
        <end position="885"/>
    </location>
</feature>
<feature type="region of interest" description="Disordered" evidence="4">
    <location>
        <begin position="1005"/>
        <end position="1026"/>
    </location>
</feature>
<name>A0AAV7QWP8_PLEWA</name>
<keyword evidence="2" id="KW-0677">Repeat</keyword>
<comment type="caution">
    <text evidence="7">The sequence shown here is derived from an EMBL/GenBank/DDBJ whole genome shotgun (WGS) entry which is preliminary data.</text>
</comment>
<dbReference type="PROSITE" id="PS50294">
    <property type="entry name" value="WD_REPEATS_REGION"/>
    <property type="match status" value="1"/>
</dbReference>
<feature type="compositionally biased region" description="Basic and acidic residues" evidence="4">
    <location>
        <begin position="870"/>
        <end position="885"/>
    </location>
</feature>
<feature type="region of interest" description="Disordered" evidence="4">
    <location>
        <begin position="1"/>
        <end position="51"/>
    </location>
</feature>